<reference evidence="2" key="1">
    <citation type="submission" date="2018-05" db="EMBL/GenBank/DDBJ databases">
        <authorList>
            <person name="Lanie J.A."/>
            <person name="Ng W.-L."/>
            <person name="Kazmierczak K.M."/>
            <person name="Andrzejewski T.M."/>
            <person name="Davidsen T.M."/>
            <person name="Wayne K.J."/>
            <person name="Tettelin H."/>
            <person name="Glass J.I."/>
            <person name="Rusch D."/>
            <person name="Podicherti R."/>
            <person name="Tsui H.-C.T."/>
            <person name="Winkler M.E."/>
        </authorList>
    </citation>
    <scope>NUCLEOTIDE SEQUENCE</scope>
</reference>
<evidence type="ECO:0000313" key="2">
    <source>
        <dbReference type="EMBL" id="SVA61854.1"/>
    </source>
</evidence>
<accession>A0A381XAU4</accession>
<dbReference type="GO" id="GO:0016747">
    <property type="term" value="F:acyltransferase activity, transferring groups other than amino-acyl groups"/>
    <property type="evidence" value="ECO:0007669"/>
    <property type="project" value="InterPro"/>
</dbReference>
<gene>
    <name evidence="2" type="ORF">METZ01_LOCUS114708</name>
</gene>
<dbReference type="Gene3D" id="3.40.630.30">
    <property type="match status" value="1"/>
</dbReference>
<dbReference type="SUPFAM" id="SSF55729">
    <property type="entry name" value="Acyl-CoA N-acyltransferases (Nat)"/>
    <property type="match status" value="1"/>
</dbReference>
<feature type="non-terminal residue" evidence="2">
    <location>
        <position position="1"/>
    </location>
</feature>
<protein>
    <recommendedName>
        <fullName evidence="1">N-acetyltransferase domain-containing protein</fullName>
    </recommendedName>
</protein>
<dbReference type="CDD" id="cd04301">
    <property type="entry name" value="NAT_SF"/>
    <property type="match status" value="1"/>
</dbReference>
<proteinExistence type="predicted"/>
<dbReference type="AlphaFoldDB" id="A0A381XAU4"/>
<dbReference type="EMBL" id="UINC01014512">
    <property type="protein sequence ID" value="SVA61854.1"/>
    <property type="molecule type" value="Genomic_DNA"/>
</dbReference>
<dbReference type="InterPro" id="IPR052523">
    <property type="entry name" value="Trichothecene_AcTrans"/>
</dbReference>
<evidence type="ECO:0000259" key="1">
    <source>
        <dbReference type="Pfam" id="PF13508"/>
    </source>
</evidence>
<feature type="domain" description="N-acetyltransferase" evidence="1">
    <location>
        <begin position="120"/>
        <end position="173"/>
    </location>
</feature>
<dbReference type="InterPro" id="IPR000182">
    <property type="entry name" value="GNAT_dom"/>
</dbReference>
<dbReference type="PANTHER" id="PTHR42791:SF1">
    <property type="entry name" value="N-ACETYLTRANSFERASE DOMAIN-CONTAINING PROTEIN"/>
    <property type="match status" value="1"/>
</dbReference>
<dbReference type="PANTHER" id="PTHR42791">
    <property type="entry name" value="GNAT FAMILY ACETYLTRANSFERASE"/>
    <property type="match status" value="1"/>
</dbReference>
<dbReference type="InterPro" id="IPR016181">
    <property type="entry name" value="Acyl_CoA_acyltransferase"/>
</dbReference>
<sequence>VTARRSVAVALYRALAKDPFYRTIAGAQHRDTPAFKTALVQYFEYALDEAAAIGKLVVDEGQLGAAAWFLPIAPGITQEAKIRKERALHEVLSEAGLVTYQRITEFMSQRARVCIPADAWYLSIVGITPKAQGKGLGRKLLEPTLTEADEAKAVCYLETFSMRNVTFYTRLGF</sequence>
<organism evidence="2">
    <name type="scientific">marine metagenome</name>
    <dbReference type="NCBI Taxonomy" id="408172"/>
    <lineage>
        <taxon>unclassified sequences</taxon>
        <taxon>metagenomes</taxon>
        <taxon>ecological metagenomes</taxon>
    </lineage>
</organism>
<feature type="non-terminal residue" evidence="2">
    <location>
        <position position="173"/>
    </location>
</feature>
<name>A0A381XAU4_9ZZZZ</name>
<dbReference type="Pfam" id="PF13508">
    <property type="entry name" value="Acetyltransf_7"/>
    <property type="match status" value="1"/>
</dbReference>